<dbReference type="CDD" id="cd00310">
    <property type="entry name" value="ATP-synt_Fo_a_6"/>
    <property type="match status" value="1"/>
</dbReference>
<dbReference type="EMBL" id="JX870621">
    <property type="protein sequence ID" value="AFV61885.1"/>
    <property type="molecule type" value="Genomic_DNA"/>
</dbReference>
<evidence type="ECO:0000256" key="10">
    <source>
        <dbReference type="ARBA" id="ARBA00023310"/>
    </source>
</evidence>
<evidence type="ECO:0000256" key="5">
    <source>
        <dbReference type="ARBA" id="ARBA00022692"/>
    </source>
</evidence>
<dbReference type="PRINTS" id="PR00123">
    <property type="entry name" value="ATPASEA"/>
</dbReference>
<sequence length="215" mass="24685">MMMSLFSIFDPSSKSIMLNNWFVLLFIIFIPPIFYLNNSNKFFKNIMNNLNSEASFYKNSDVFILLSVFMFIFFLNLYGLLSYVMAVFSHMSISFSLSMLFWTSIMLYGFIYQVDNMMSHLVPLGCPNGLMFFMVIIESVSILIRPITLGVRLSANIMAGHVILGLISSISLMNSPSFMISVTVQFILLILEFAVALVQPYVFFTLLCLYMKEHN</sequence>
<evidence type="ECO:0000313" key="13">
    <source>
        <dbReference type="EMBL" id="AFV61885.1"/>
    </source>
</evidence>
<name>X2BZU6_9NEOP</name>
<dbReference type="PROSITE" id="PS00449">
    <property type="entry name" value="ATPASE_A"/>
    <property type="match status" value="1"/>
</dbReference>
<gene>
    <name evidence="13" type="primary">ATP6</name>
</gene>
<dbReference type="NCBIfam" id="TIGR01131">
    <property type="entry name" value="ATP_synt_6_or_A"/>
    <property type="match status" value="1"/>
</dbReference>
<dbReference type="GO" id="GO:0046933">
    <property type="term" value="F:proton-transporting ATP synthase activity, rotational mechanism"/>
    <property type="evidence" value="ECO:0007669"/>
    <property type="project" value="TreeGrafter"/>
</dbReference>
<dbReference type="AlphaFoldDB" id="X2BZU6"/>
<feature type="transmembrane region" description="Helical" evidence="12">
    <location>
        <begin position="93"/>
        <end position="111"/>
    </location>
</feature>
<evidence type="ECO:0000256" key="11">
    <source>
        <dbReference type="RuleBase" id="RU004450"/>
    </source>
</evidence>
<feature type="transmembrane region" description="Helical" evidence="12">
    <location>
        <begin position="149"/>
        <end position="172"/>
    </location>
</feature>
<evidence type="ECO:0000256" key="2">
    <source>
        <dbReference type="ARBA" id="ARBA00006810"/>
    </source>
</evidence>
<dbReference type="GO" id="GO:0045259">
    <property type="term" value="C:proton-transporting ATP synthase complex"/>
    <property type="evidence" value="ECO:0007669"/>
    <property type="project" value="UniProtKB-KW"/>
</dbReference>
<dbReference type="PANTHER" id="PTHR11410:SF0">
    <property type="entry name" value="ATP SYNTHASE SUBUNIT A"/>
    <property type="match status" value="1"/>
</dbReference>
<evidence type="ECO:0000256" key="7">
    <source>
        <dbReference type="ARBA" id="ARBA00022989"/>
    </source>
</evidence>
<evidence type="ECO:0000256" key="1">
    <source>
        <dbReference type="ARBA" id="ARBA00004141"/>
    </source>
</evidence>
<keyword evidence="6" id="KW-0375">Hydrogen ion transport</keyword>
<keyword evidence="4" id="KW-0138">CF(0)</keyword>
<dbReference type="PANTHER" id="PTHR11410">
    <property type="entry name" value="ATP SYNTHASE SUBUNIT A"/>
    <property type="match status" value="1"/>
</dbReference>
<evidence type="ECO:0000256" key="12">
    <source>
        <dbReference type="SAM" id="Phobius"/>
    </source>
</evidence>
<protein>
    <recommendedName>
        <fullName evidence="11">ATP synthase subunit a</fullName>
    </recommendedName>
</protein>
<comment type="subcellular location">
    <subcellularLocation>
        <location evidence="1">Membrane</location>
        <topology evidence="1">Multi-pass membrane protein</topology>
    </subcellularLocation>
    <subcellularLocation>
        <location evidence="11">Mitochondrion inner membrane</location>
        <topology evidence="11">Multi-pass membrane protein</topology>
    </subcellularLocation>
</comment>
<dbReference type="InterPro" id="IPR035908">
    <property type="entry name" value="F0_ATP_A_sf"/>
</dbReference>
<keyword evidence="3" id="KW-0813">Transport</keyword>
<organism evidence="13">
    <name type="scientific">Liposcelis decolor</name>
    <dbReference type="NCBI Taxonomy" id="209926"/>
    <lineage>
        <taxon>Eukaryota</taxon>
        <taxon>Metazoa</taxon>
        <taxon>Ecdysozoa</taxon>
        <taxon>Arthropoda</taxon>
        <taxon>Hexapoda</taxon>
        <taxon>Insecta</taxon>
        <taxon>Pterygota</taxon>
        <taxon>Neoptera</taxon>
        <taxon>Paraneoptera</taxon>
        <taxon>Psocodea</taxon>
        <taxon>Troctomorpha</taxon>
        <taxon>Liposcelidetae</taxon>
        <taxon>Liposcelididae</taxon>
        <taxon>Liposcelis</taxon>
    </lineage>
</organism>
<comment type="similarity">
    <text evidence="2">Belongs to the ATPase A chain family.</text>
</comment>
<feature type="transmembrane region" description="Helical" evidence="12">
    <location>
        <begin position="62"/>
        <end position="81"/>
    </location>
</feature>
<feature type="transmembrane region" description="Helical" evidence="12">
    <location>
        <begin position="184"/>
        <end position="210"/>
    </location>
</feature>
<dbReference type="SUPFAM" id="SSF81336">
    <property type="entry name" value="F1F0 ATP synthase subunit A"/>
    <property type="match status" value="1"/>
</dbReference>
<proteinExistence type="inferred from homology"/>
<feature type="transmembrane region" description="Helical" evidence="12">
    <location>
        <begin position="117"/>
        <end position="137"/>
    </location>
</feature>
<evidence type="ECO:0000256" key="6">
    <source>
        <dbReference type="ARBA" id="ARBA00022781"/>
    </source>
</evidence>
<feature type="transmembrane region" description="Helical" evidence="12">
    <location>
        <begin position="21"/>
        <end position="37"/>
    </location>
</feature>
<dbReference type="GeneID" id="18887511"/>
<evidence type="ECO:0000256" key="4">
    <source>
        <dbReference type="ARBA" id="ARBA00022547"/>
    </source>
</evidence>
<evidence type="ECO:0000256" key="8">
    <source>
        <dbReference type="ARBA" id="ARBA00023065"/>
    </source>
</evidence>
<dbReference type="Pfam" id="PF00119">
    <property type="entry name" value="ATP-synt_A"/>
    <property type="match status" value="1"/>
</dbReference>
<accession>X2BZU6</accession>
<dbReference type="InterPro" id="IPR023011">
    <property type="entry name" value="ATP_synth_F0_asu_AS"/>
</dbReference>
<dbReference type="Gene3D" id="1.20.120.220">
    <property type="entry name" value="ATP synthase, F0 complex, subunit A"/>
    <property type="match status" value="1"/>
</dbReference>
<geneLocation type="mitochondrion" evidence="13"/>
<evidence type="ECO:0000256" key="3">
    <source>
        <dbReference type="ARBA" id="ARBA00022448"/>
    </source>
</evidence>
<keyword evidence="13" id="KW-0496">Mitochondrion</keyword>
<keyword evidence="7 12" id="KW-1133">Transmembrane helix</keyword>
<dbReference type="InterPro" id="IPR045083">
    <property type="entry name" value="ATP_synth_F0_asu_bact/mt"/>
</dbReference>
<dbReference type="RefSeq" id="YP_009020940.1">
    <property type="nucleotide sequence ID" value="NC_023839.1"/>
</dbReference>
<keyword evidence="9 12" id="KW-0472">Membrane</keyword>
<dbReference type="GO" id="GO:0005743">
    <property type="term" value="C:mitochondrial inner membrane"/>
    <property type="evidence" value="ECO:0007669"/>
    <property type="project" value="UniProtKB-SubCell"/>
</dbReference>
<keyword evidence="10" id="KW-0066">ATP synthesis</keyword>
<dbReference type="CTD" id="4508"/>
<reference evidence="13" key="1">
    <citation type="journal article" date="2014" name="PLoS ONE">
        <title>The Complete Mitochondrial Genome of the Booklouse, Liposcelis decolor: Insights into Gene Arrangement and Genome Organization within the Genus Liposcelis.</title>
        <authorList>
            <person name="Chen S.C."/>
            <person name="Wei D.D."/>
            <person name="Shao R."/>
            <person name="Dou W."/>
            <person name="Wang J.J."/>
        </authorList>
    </citation>
    <scope>NUCLEOTIDE SEQUENCE</scope>
</reference>
<keyword evidence="8" id="KW-0406">Ion transport</keyword>
<keyword evidence="5 12" id="KW-0812">Transmembrane</keyword>
<evidence type="ECO:0000256" key="9">
    <source>
        <dbReference type="ARBA" id="ARBA00023136"/>
    </source>
</evidence>
<dbReference type="InterPro" id="IPR000568">
    <property type="entry name" value="ATP_synth_F0_asu"/>
</dbReference>